<reference evidence="3 4" key="1">
    <citation type="submission" date="2019-07" db="EMBL/GenBank/DDBJ databases">
        <title>R&amp;d 2014.</title>
        <authorList>
            <person name="Klenk H.-P."/>
        </authorList>
    </citation>
    <scope>NUCLEOTIDE SEQUENCE [LARGE SCALE GENOMIC DNA]</scope>
    <source>
        <strain evidence="3 4">DSM 43194</strain>
    </source>
</reference>
<organism evidence="3 4">
    <name type="scientific">Prauserella rugosa</name>
    <dbReference type="NCBI Taxonomy" id="43354"/>
    <lineage>
        <taxon>Bacteria</taxon>
        <taxon>Bacillati</taxon>
        <taxon>Actinomycetota</taxon>
        <taxon>Actinomycetes</taxon>
        <taxon>Pseudonocardiales</taxon>
        <taxon>Pseudonocardiaceae</taxon>
        <taxon>Prauserella</taxon>
    </lineage>
</organism>
<dbReference type="RefSeq" id="WP_030532130.1">
    <property type="nucleotide sequence ID" value="NZ_JOIJ01000007.1"/>
</dbReference>
<keyword evidence="2" id="KW-0732">Signal</keyword>
<evidence type="ECO:0000313" key="3">
    <source>
        <dbReference type="EMBL" id="TWH21241.1"/>
    </source>
</evidence>
<feature type="region of interest" description="Disordered" evidence="1">
    <location>
        <begin position="164"/>
        <end position="183"/>
    </location>
</feature>
<accession>A0A660CJE8</accession>
<name>A0A660CJE8_9PSEU</name>
<sequence>MKSGFARTVAAVLSGAAIAVSTSGIAAAATISDGGSGSATTQSTAHRLLDLRDQLTNRAYSGDVQGTERALDQMAPVLDKLAATETSRATVGDAKEALAQNQQVQKVLADPSAQPRTYTADAETKQLPELPDPLSAVNGLLQSLLATVQGLLGGLLGDVPAVPEVPGVPEVPEVPEVPDVPAP</sequence>
<proteinExistence type="predicted"/>
<keyword evidence="4" id="KW-1185">Reference proteome</keyword>
<gene>
    <name evidence="3" type="ORF">JD82_03097</name>
</gene>
<feature type="signal peptide" evidence="2">
    <location>
        <begin position="1"/>
        <end position="28"/>
    </location>
</feature>
<dbReference type="AlphaFoldDB" id="A0A660CJE8"/>
<dbReference type="Proteomes" id="UP000317303">
    <property type="component" value="Unassembled WGS sequence"/>
</dbReference>
<evidence type="ECO:0000313" key="4">
    <source>
        <dbReference type="Proteomes" id="UP000317303"/>
    </source>
</evidence>
<dbReference type="EMBL" id="VLJV01000001">
    <property type="protein sequence ID" value="TWH21241.1"/>
    <property type="molecule type" value="Genomic_DNA"/>
</dbReference>
<comment type="caution">
    <text evidence="3">The sequence shown here is derived from an EMBL/GenBank/DDBJ whole genome shotgun (WGS) entry which is preliminary data.</text>
</comment>
<evidence type="ECO:0000256" key="2">
    <source>
        <dbReference type="SAM" id="SignalP"/>
    </source>
</evidence>
<protein>
    <submittedName>
        <fullName evidence="3">Uncharacterized protein</fullName>
    </submittedName>
</protein>
<feature type="chain" id="PRO_5024787307" evidence="2">
    <location>
        <begin position="29"/>
        <end position="183"/>
    </location>
</feature>
<evidence type="ECO:0000256" key="1">
    <source>
        <dbReference type="SAM" id="MobiDB-lite"/>
    </source>
</evidence>